<feature type="region of interest" description="Disordered" evidence="1">
    <location>
        <begin position="1"/>
        <end position="38"/>
    </location>
</feature>
<dbReference type="EMBL" id="CACRTF010000032">
    <property type="protein sequence ID" value="VYT57407.1"/>
    <property type="molecule type" value="Genomic_DNA"/>
</dbReference>
<organism evidence="4">
    <name type="scientific">Enterocloster bolteae</name>
    <dbReference type="NCBI Taxonomy" id="208479"/>
    <lineage>
        <taxon>Bacteria</taxon>
        <taxon>Bacillati</taxon>
        <taxon>Bacillota</taxon>
        <taxon>Clostridia</taxon>
        <taxon>Lachnospirales</taxon>
        <taxon>Lachnospiraceae</taxon>
        <taxon>Enterocloster</taxon>
    </lineage>
</organism>
<accession>A0A6N2XU59</accession>
<feature type="transmembrane region" description="Helical" evidence="2">
    <location>
        <begin position="216"/>
        <end position="237"/>
    </location>
</feature>
<dbReference type="AlphaFoldDB" id="A0A6N2XU59"/>
<feature type="transmembrane region" description="Helical" evidence="2">
    <location>
        <begin position="134"/>
        <end position="151"/>
    </location>
</feature>
<feature type="transmembrane region" description="Helical" evidence="2">
    <location>
        <begin position="158"/>
        <end position="178"/>
    </location>
</feature>
<dbReference type="Pfam" id="PF14501">
    <property type="entry name" value="HATPase_c_5"/>
    <property type="match status" value="1"/>
</dbReference>
<dbReference type="Gene3D" id="3.30.565.10">
    <property type="entry name" value="Histidine kinase-like ATPase, C-terminal domain"/>
    <property type="match status" value="1"/>
</dbReference>
<evidence type="ECO:0000259" key="3">
    <source>
        <dbReference type="Pfam" id="PF14501"/>
    </source>
</evidence>
<dbReference type="InterPro" id="IPR032834">
    <property type="entry name" value="NatK-like_C"/>
</dbReference>
<feature type="transmembrane region" description="Helical" evidence="2">
    <location>
        <begin position="104"/>
        <end position="122"/>
    </location>
</feature>
<feature type="compositionally biased region" description="Low complexity" evidence="1">
    <location>
        <begin position="10"/>
        <end position="26"/>
    </location>
</feature>
<feature type="transmembrane region" description="Helical" evidence="2">
    <location>
        <begin position="302"/>
        <end position="324"/>
    </location>
</feature>
<keyword evidence="2" id="KW-1133">Transmembrane helix</keyword>
<reference evidence="4" key="1">
    <citation type="submission" date="2019-11" db="EMBL/GenBank/DDBJ databases">
        <authorList>
            <person name="Feng L."/>
        </authorList>
    </citation>
    <scope>NUCLEOTIDE SEQUENCE</scope>
    <source>
        <strain evidence="4">CbolteaeLFYP116</strain>
    </source>
</reference>
<evidence type="ECO:0000256" key="2">
    <source>
        <dbReference type="SAM" id="Phobius"/>
    </source>
</evidence>
<proteinExistence type="predicted"/>
<sequence length="558" mass="62656">MDEFDIQTVSDSENPSPSDSSELNSLQLVPDPESENGWRVEKNPSVSLVPVEEVYTEEQLRSMNGVEYAALSEQLSFLFPAVAGICLVCLLARCLKPRLRIPHWISSSLLTGLSFLVFYRGWQNFLPDSLSPLLPVLDMVLLFGLLTLFCRGRISKRIYLSITFLALYELCSVLYLYGKQFLEKLCGYFHVSTSPSLFPVYSWVVNPGEASWRMTITVGVDWAGCLMLLLSCIILILSVRKLTRFAPGEEEGIPRNELLFLLSPAFTGIVFFTFINVSRSLLVNPAFLKWTARGNPFFDLSLYFLIFFVAATTILCILYAYNIYQKLIASMQDKQRAALLASQVDQMQAHIREIEQLYTGVRSMRHDMQNYLFDIKSLLAAQGVSVEGEGELAGYFSGIGTALDALNFYFHTGNPVTDVVLNGKYQQAKSLGIQFDSEFLFPSDYGIDVFDLSIILNNALNNALEACEVLSGSEPEAERFISVTSYCKNNMFLIEVKNSFDGTVCVTEDGGLKSRKQDTHRHGLGFQNIVRCADKYLGSADYTCCDRTFTLIVMLQKI</sequence>
<evidence type="ECO:0000256" key="1">
    <source>
        <dbReference type="SAM" id="MobiDB-lite"/>
    </source>
</evidence>
<evidence type="ECO:0000313" key="4">
    <source>
        <dbReference type="EMBL" id="VYT57407.1"/>
    </source>
</evidence>
<feature type="transmembrane region" description="Helical" evidence="2">
    <location>
        <begin position="258"/>
        <end position="282"/>
    </location>
</feature>
<name>A0A6N2XU59_9FIRM</name>
<dbReference type="CDD" id="cd16935">
    <property type="entry name" value="HATPase_AgrC-ComD-like"/>
    <property type="match status" value="1"/>
</dbReference>
<dbReference type="GO" id="GO:0042802">
    <property type="term" value="F:identical protein binding"/>
    <property type="evidence" value="ECO:0007669"/>
    <property type="project" value="TreeGrafter"/>
</dbReference>
<dbReference type="PANTHER" id="PTHR40448">
    <property type="entry name" value="TWO-COMPONENT SENSOR HISTIDINE KINASE"/>
    <property type="match status" value="1"/>
</dbReference>
<gene>
    <name evidence="4" type="ORF">CBLFYP116_00469</name>
</gene>
<feature type="transmembrane region" description="Helical" evidence="2">
    <location>
        <begin position="75"/>
        <end position="92"/>
    </location>
</feature>
<dbReference type="InterPro" id="IPR036890">
    <property type="entry name" value="HATPase_C_sf"/>
</dbReference>
<dbReference type="PANTHER" id="PTHR40448:SF1">
    <property type="entry name" value="TWO-COMPONENT SENSOR HISTIDINE KINASE"/>
    <property type="match status" value="1"/>
</dbReference>
<keyword evidence="2" id="KW-0812">Transmembrane</keyword>
<keyword evidence="2" id="KW-0472">Membrane</keyword>
<protein>
    <recommendedName>
        <fullName evidence="3">Sensor histidine kinase NatK-like C-terminal domain-containing protein</fullName>
    </recommendedName>
</protein>
<feature type="domain" description="Sensor histidine kinase NatK-like C-terminal" evidence="3">
    <location>
        <begin position="448"/>
        <end position="556"/>
    </location>
</feature>